<accession>A0A160TWB8</accession>
<keyword evidence="1" id="KW-0472">Membrane</keyword>
<organism evidence="2">
    <name type="scientific">hydrothermal vent metagenome</name>
    <dbReference type="NCBI Taxonomy" id="652676"/>
    <lineage>
        <taxon>unclassified sequences</taxon>
        <taxon>metagenomes</taxon>
        <taxon>ecological metagenomes</taxon>
    </lineage>
</organism>
<gene>
    <name evidence="2" type="ORF">MGWOODY_Hyp288</name>
</gene>
<protein>
    <submittedName>
        <fullName evidence="2">FIG003492: Threonine dehydrogenase and related Zn-dependent dehydrogenases</fullName>
    </submittedName>
</protein>
<sequence>MRRVVHWMMKEPELEERKLNLVAEGDTARVELRTLLDSAPPLVVETPEGSFLEPQWRQDGPGRFVAEAPIDQLGLYRAEAGGLEAVALNGPANPKEYADLQSTTEVLQPLADATSGGVFRLNASGTNLPDIRRTSARGNSAGGNWLGLRERGAYAVRSSSSQPLLPGVIAAALLIGLLLLAWRREGR</sequence>
<reference evidence="2" key="1">
    <citation type="submission" date="2015-10" db="EMBL/GenBank/DDBJ databases">
        <authorList>
            <person name="Gilbert D.G."/>
        </authorList>
    </citation>
    <scope>NUCLEOTIDE SEQUENCE</scope>
</reference>
<evidence type="ECO:0000313" key="2">
    <source>
        <dbReference type="EMBL" id="CUS55725.1"/>
    </source>
</evidence>
<keyword evidence="1" id="KW-0812">Transmembrane</keyword>
<dbReference type="AlphaFoldDB" id="A0A160TWB8"/>
<keyword evidence="1" id="KW-1133">Transmembrane helix</keyword>
<name>A0A160TWB8_9ZZZZ</name>
<evidence type="ECO:0000256" key="1">
    <source>
        <dbReference type="SAM" id="Phobius"/>
    </source>
</evidence>
<feature type="transmembrane region" description="Helical" evidence="1">
    <location>
        <begin position="164"/>
        <end position="182"/>
    </location>
</feature>
<dbReference type="EMBL" id="CZQD01000009">
    <property type="protein sequence ID" value="CUS55725.1"/>
    <property type="molecule type" value="Genomic_DNA"/>
</dbReference>
<proteinExistence type="predicted"/>